<feature type="transmembrane region" description="Helical" evidence="1">
    <location>
        <begin position="12"/>
        <end position="30"/>
    </location>
</feature>
<evidence type="ECO:0000313" key="2">
    <source>
        <dbReference type="EMBL" id="MFC4675715.1"/>
    </source>
</evidence>
<feature type="transmembrane region" description="Helical" evidence="1">
    <location>
        <begin position="36"/>
        <end position="54"/>
    </location>
</feature>
<comment type="caution">
    <text evidence="2">The sequence shown here is derived from an EMBL/GenBank/DDBJ whole genome shotgun (WGS) entry which is preliminary data.</text>
</comment>
<organism evidence="2 3">
    <name type="scientific">Dysgonomonas termitidis</name>
    <dbReference type="NCBI Taxonomy" id="1516126"/>
    <lineage>
        <taxon>Bacteria</taxon>
        <taxon>Pseudomonadati</taxon>
        <taxon>Bacteroidota</taxon>
        <taxon>Bacteroidia</taxon>
        <taxon>Bacteroidales</taxon>
        <taxon>Dysgonomonadaceae</taxon>
        <taxon>Dysgonomonas</taxon>
    </lineage>
</organism>
<keyword evidence="1" id="KW-1133">Transmembrane helix</keyword>
<proteinExistence type="predicted"/>
<dbReference type="RefSeq" id="WP_379999200.1">
    <property type="nucleotide sequence ID" value="NZ_JBHSGN010000115.1"/>
</dbReference>
<accession>A0ABV9KZM5</accession>
<gene>
    <name evidence="2" type="ORF">ACFO6W_18665</name>
</gene>
<evidence type="ECO:0000256" key="1">
    <source>
        <dbReference type="SAM" id="Phobius"/>
    </source>
</evidence>
<dbReference type="EMBL" id="JBHSGN010000115">
    <property type="protein sequence ID" value="MFC4675715.1"/>
    <property type="molecule type" value="Genomic_DNA"/>
</dbReference>
<evidence type="ECO:0000313" key="3">
    <source>
        <dbReference type="Proteomes" id="UP001596023"/>
    </source>
</evidence>
<sequence length="79" mass="9548">MNNIRENKYYKLGVILIKISLLAFLIYTVVQFFDTISQATLYIFLGIILTWRIWKFFVKLILLLIQIGIFFYVIYLLIY</sequence>
<reference evidence="3" key="1">
    <citation type="journal article" date="2019" name="Int. J. Syst. Evol. Microbiol.">
        <title>The Global Catalogue of Microorganisms (GCM) 10K type strain sequencing project: providing services to taxonomists for standard genome sequencing and annotation.</title>
        <authorList>
            <consortium name="The Broad Institute Genomics Platform"/>
            <consortium name="The Broad Institute Genome Sequencing Center for Infectious Disease"/>
            <person name="Wu L."/>
            <person name="Ma J."/>
        </authorList>
    </citation>
    <scope>NUCLEOTIDE SEQUENCE [LARGE SCALE GENOMIC DNA]</scope>
    <source>
        <strain evidence="3">CCUG 66188</strain>
    </source>
</reference>
<protein>
    <submittedName>
        <fullName evidence="2">Uncharacterized protein</fullName>
    </submittedName>
</protein>
<keyword evidence="1" id="KW-0472">Membrane</keyword>
<keyword evidence="1" id="KW-0812">Transmembrane</keyword>
<dbReference type="Proteomes" id="UP001596023">
    <property type="component" value="Unassembled WGS sequence"/>
</dbReference>
<feature type="transmembrane region" description="Helical" evidence="1">
    <location>
        <begin position="61"/>
        <end position="78"/>
    </location>
</feature>
<keyword evidence="3" id="KW-1185">Reference proteome</keyword>
<name>A0ABV9KZM5_9BACT</name>